<feature type="chain" id="PRO_5011771343" description="Peptidase inhibitor family I36" evidence="1">
    <location>
        <begin position="29"/>
        <end position="124"/>
    </location>
</feature>
<evidence type="ECO:0000256" key="1">
    <source>
        <dbReference type="SAM" id="SignalP"/>
    </source>
</evidence>
<sequence length="124" mass="13051">MPKMLTRGVVVGVLAASAAALTPQAASAAAFSTTCQDTVCDLYVSGYQGGGLSIDADVHGTGTGRWELWSLEENWYHVQDFDAAAGPGSWLRSWSPKGRYHARVTGPAGPVTIGLRWLDNPTGS</sequence>
<dbReference type="OrthoDB" id="3692308at2"/>
<dbReference type="AlphaFoldDB" id="A0A1H5AKF1"/>
<accession>A0A1H5AKF1</accession>
<protein>
    <recommendedName>
        <fullName evidence="4">Peptidase inhibitor family I36</fullName>
    </recommendedName>
</protein>
<dbReference type="EMBL" id="FNSO01000004">
    <property type="protein sequence ID" value="SED42060.1"/>
    <property type="molecule type" value="Genomic_DNA"/>
</dbReference>
<evidence type="ECO:0000313" key="3">
    <source>
        <dbReference type="Proteomes" id="UP000199622"/>
    </source>
</evidence>
<keyword evidence="3" id="KW-1185">Reference proteome</keyword>
<organism evidence="2 3">
    <name type="scientific">Amycolatopsis tolypomycina</name>
    <dbReference type="NCBI Taxonomy" id="208445"/>
    <lineage>
        <taxon>Bacteria</taxon>
        <taxon>Bacillati</taxon>
        <taxon>Actinomycetota</taxon>
        <taxon>Actinomycetes</taxon>
        <taxon>Pseudonocardiales</taxon>
        <taxon>Pseudonocardiaceae</taxon>
        <taxon>Amycolatopsis</taxon>
    </lineage>
</organism>
<proteinExistence type="predicted"/>
<dbReference type="Proteomes" id="UP000199622">
    <property type="component" value="Unassembled WGS sequence"/>
</dbReference>
<dbReference type="RefSeq" id="WP_091316858.1">
    <property type="nucleotide sequence ID" value="NZ_FNSO01000004.1"/>
</dbReference>
<evidence type="ECO:0000313" key="2">
    <source>
        <dbReference type="EMBL" id="SED42060.1"/>
    </source>
</evidence>
<name>A0A1H5AKF1_9PSEU</name>
<feature type="signal peptide" evidence="1">
    <location>
        <begin position="1"/>
        <end position="28"/>
    </location>
</feature>
<evidence type="ECO:0008006" key="4">
    <source>
        <dbReference type="Google" id="ProtNLM"/>
    </source>
</evidence>
<dbReference type="STRING" id="208445.SAMN04489727_7800"/>
<reference evidence="3" key="1">
    <citation type="submission" date="2016-10" db="EMBL/GenBank/DDBJ databases">
        <authorList>
            <person name="Varghese N."/>
            <person name="Submissions S."/>
        </authorList>
    </citation>
    <scope>NUCLEOTIDE SEQUENCE [LARGE SCALE GENOMIC DNA]</scope>
    <source>
        <strain evidence="3">DSM 44544</strain>
    </source>
</reference>
<gene>
    <name evidence="2" type="ORF">SAMN04489727_7800</name>
</gene>
<keyword evidence="1" id="KW-0732">Signal</keyword>